<proteinExistence type="predicted"/>
<keyword evidence="4" id="KW-0106">Calcium</keyword>
<evidence type="ECO:0000256" key="4">
    <source>
        <dbReference type="ARBA" id="ARBA00022837"/>
    </source>
</evidence>
<feature type="domain" description="Secretion system C-terminal sorting" evidence="6">
    <location>
        <begin position="574"/>
        <end position="648"/>
    </location>
</feature>
<feature type="compositionally biased region" description="Acidic residues" evidence="5">
    <location>
        <begin position="227"/>
        <end position="252"/>
    </location>
</feature>
<sequence>ATAKGWNPWSEDLKFTQDETNPELFSFRGNFVPGNFKIHTYVGDWNWGAYIVPTEADQDISATDYEINRQGQGNDYKWTISEEGMYTITLDQASNTINIILDTDGDGTKDNEDAFPEDPDEDTDTDNDGIGNNADPDDDGDGQTDEHELACGSDPLDASSTSADTDNDGMPNCVDPDDSTDTDSDGIPDVTDPDDDNDGVSDEEDAFPLDPTEDTDTDNDGIGNNADPDDDGDGVLDEEDAFPLDPTEDTDSDKDGIGNNVDPDDDGDGQTDEDELACGSDPLDASSMSVDTDDNGIPDCADPDDDGDGVIDEEDAFPLDPTEDTDTDIDGIGNNTDTDDDGDGQSDEHENACGSDPLNAASTSSDFDGDKIPDCVDVDDDGDGVEDSEDDCPNSDPNKPVNLDGCSIFSLPADNFSVESTNTSCYGVTNGKIRVSVAAPGYNYMVSIPDHDPVALPEGYSLDYTFTGLAPGVYPVCFTIEGQEDYQQCFEVKIEEPEAVVAFTQVNHNFSSMKIRLEGPDKFYVSVNNKVQILTAGTHHIDLKNGVNEISIKGEQECQGEYFERIFVSEDVRLYPNPASGPVQIYIPGGDNLIDISVLSLHGAQVWMDKVQVNDSRVVEINLGNLEAGTYILKINGNQTNDTLKVIIK</sequence>
<feature type="compositionally biased region" description="Acidic residues" evidence="5">
    <location>
        <begin position="291"/>
        <end position="329"/>
    </location>
</feature>
<comment type="subcellular location">
    <subcellularLocation>
        <location evidence="1">Secreted</location>
    </subcellularLocation>
</comment>
<dbReference type="InterPro" id="IPR059100">
    <property type="entry name" value="TSP3_bac"/>
</dbReference>
<evidence type="ECO:0000256" key="2">
    <source>
        <dbReference type="ARBA" id="ARBA00022525"/>
    </source>
</evidence>
<gene>
    <name evidence="7" type="ORF">ACFSTG_03285</name>
</gene>
<evidence type="ECO:0000256" key="1">
    <source>
        <dbReference type="ARBA" id="ARBA00004613"/>
    </source>
</evidence>
<dbReference type="InterPro" id="IPR026444">
    <property type="entry name" value="Secre_tail"/>
</dbReference>
<feature type="compositionally biased region" description="Acidic residues" evidence="5">
    <location>
        <begin position="262"/>
        <end position="276"/>
    </location>
</feature>
<evidence type="ECO:0000256" key="3">
    <source>
        <dbReference type="ARBA" id="ARBA00022729"/>
    </source>
</evidence>
<protein>
    <submittedName>
        <fullName evidence="7">T9SS type A sorting domain-containing protein</fullName>
    </submittedName>
</protein>
<keyword evidence="8" id="KW-1185">Reference proteome</keyword>
<dbReference type="PANTHER" id="PTHR10199">
    <property type="entry name" value="THROMBOSPONDIN"/>
    <property type="match status" value="1"/>
</dbReference>
<dbReference type="Pfam" id="PF18884">
    <property type="entry name" value="TSP3_bac"/>
    <property type="match status" value="3"/>
</dbReference>
<evidence type="ECO:0000313" key="7">
    <source>
        <dbReference type="EMBL" id="MFD2516905.1"/>
    </source>
</evidence>
<dbReference type="RefSeq" id="WP_380748410.1">
    <property type="nucleotide sequence ID" value="NZ_JBHULT010000005.1"/>
</dbReference>
<comment type="caution">
    <text evidence="7">The sequence shown here is derived from an EMBL/GenBank/DDBJ whole genome shotgun (WGS) entry which is preliminary data.</text>
</comment>
<keyword evidence="3" id="KW-0732">Signal</keyword>
<feature type="compositionally biased region" description="Acidic residues" evidence="5">
    <location>
        <begin position="175"/>
        <end position="219"/>
    </location>
</feature>
<evidence type="ECO:0000256" key="5">
    <source>
        <dbReference type="SAM" id="MobiDB-lite"/>
    </source>
</evidence>
<dbReference type="NCBIfam" id="TIGR04183">
    <property type="entry name" value="Por_Secre_tail"/>
    <property type="match status" value="1"/>
</dbReference>
<feature type="non-terminal residue" evidence="7">
    <location>
        <position position="1"/>
    </location>
</feature>
<accession>A0ABW5IXP7</accession>
<dbReference type="PANTHER" id="PTHR10199:SF119">
    <property type="entry name" value="RE20510P"/>
    <property type="match status" value="1"/>
</dbReference>
<feature type="compositionally biased region" description="Acidic residues" evidence="5">
    <location>
        <begin position="113"/>
        <end position="127"/>
    </location>
</feature>
<dbReference type="InterPro" id="IPR028974">
    <property type="entry name" value="TSP_type-3_rpt"/>
</dbReference>
<evidence type="ECO:0000259" key="6">
    <source>
        <dbReference type="Pfam" id="PF18962"/>
    </source>
</evidence>
<dbReference type="Proteomes" id="UP001597468">
    <property type="component" value="Unassembled WGS sequence"/>
</dbReference>
<dbReference type="Gene3D" id="4.10.1080.10">
    <property type="entry name" value="TSP type-3 repeat"/>
    <property type="match status" value="3"/>
</dbReference>
<evidence type="ECO:0000313" key="8">
    <source>
        <dbReference type="Proteomes" id="UP001597468"/>
    </source>
</evidence>
<organism evidence="7 8">
    <name type="scientific">Salinimicrobium flavum</name>
    <dbReference type="NCBI Taxonomy" id="1737065"/>
    <lineage>
        <taxon>Bacteria</taxon>
        <taxon>Pseudomonadati</taxon>
        <taxon>Bacteroidota</taxon>
        <taxon>Flavobacteriia</taxon>
        <taxon>Flavobacteriales</taxon>
        <taxon>Flavobacteriaceae</taxon>
        <taxon>Salinimicrobium</taxon>
    </lineage>
</organism>
<feature type="region of interest" description="Disordered" evidence="5">
    <location>
        <begin position="101"/>
        <end position="399"/>
    </location>
</feature>
<reference evidence="8" key="1">
    <citation type="journal article" date="2019" name="Int. J. Syst. Evol. Microbiol.">
        <title>The Global Catalogue of Microorganisms (GCM) 10K type strain sequencing project: providing services to taxonomists for standard genome sequencing and annotation.</title>
        <authorList>
            <consortium name="The Broad Institute Genomics Platform"/>
            <consortium name="The Broad Institute Genome Sequencing Center for Infectious Disease"/>
            <person name="Wu L."/>
            <person name="Ma J."/>
        </authorList>
    </citation>
    <scope>NUCLEOTIDE SEQUENCE [LARGE SCALE GENOMIC DNA]</scope>
    <source>
        <strain evidence="8">KCTC 42585</strain>
    </source>
</reference>
<dbReference type="SUPFAM" id="SSF103647">
    <property type="entry name" value="TSP type-3 repeat"/>
    <property type="match status" value="3"/>
</dbReference>
<dbReference type="Pfam" id="PF18962">
    <property type="entry name" value="Por_Secre_tail"/>
    <property type="match status" value="1"/>
</dbReference>
<feature type="compositionally biased region" description="Acidic residues" evidence="5">
    <location>
        <begin position="376"/>
        <end position="393"/>
    </location>
</feature>
<name>A0ABW5IXP7_9FLAO</name>
<dbReference type="EMBL" id="JBHULT010000005">
    <property type="protein sequence ID" value="MFD2516905.1"/>
    <property type="molecule type" value="Genomic_DNA"/>
</dbReference>
<keyword evidence="2" id="KW-0964">Secreted</keyword>